<name>A0ACC2FHS2_DALPE</name>
<evidence type="ECO:0000313" key="1">
    <source>
        <dbReference type="EMBL" id="KAJ7990883.1"/>
    </source>
</evidence>
<dbReference type="EMBL" id="CM055754">
    <property type="protein sequence ID" value="KAJ7990883.1"/>
    <property type="molecule type" value="Genomic_DNA"/>
</dbReference>
<dbReference type="Proteomes" id="UP001157502">
    <property type="component" value="Chromosome 27"/>
</dbReference>
<organism evidence="1 2">
    <name type="scientific">Dallia pectoralis</name>
    <name type="common">Alaska blackfish</name>
    <dbReference type="NCBI Taxonomy" id="75939"/>
    <lineage>
        <taxon>Eukaryota</taxon>
        <taxon>Metazoa</taxon>
        <taxon>Chordata</taxon>
        <taxon>Craniata</taxon>
        <taxon>Vertebrata</taxon>
        <taxon>Euteleostomi</taxon>
        <taxon>Actinopterygii</taxon>
        <taxon>Neopterygii</taxon>
        <taxon>Teleostei</taxon>
        <taxon>Protacanthopterygii</taxon>
        <taxon>Esociformes</taxon>
        <taxon>Umbridae</taxon>
        <taxon>Dallia</taxon>
    </lineage>
</organism>
<proteinExistence type="predicted"/>
<keyword evidence="2" id="KW-1185">Reference proteome</keyword>
<evidence type="ECO:0000313" key="2">
    <source>
        <dbReference type="Proteomes" id="UP001157502"/>
    </source>
</evidence>
<accession>A0ACC2FHS2</accession>
<comment type="caution">
    <text evidence="1">The sequence shown here is derived from an EMBL/GenBank/DDBJ whole genome shotgun (WGS) entry which is preliminary data.</text>
</comment>
<reference evidence="1" key="1">
    <citation type="submission" date="2021-05" db="EMBL/GenBank/DDBJ databases">
        <authorList>
            <person name="Pan Q."/>
            <person name="Jouanno E."/>
            <person name="Zahm M."/>
            <person name="Klopp C."/>
            <person name="Cabau C."/>
            <person name="Louis A."/>
            <person name="Berthelot C."/>
            <person name="Parey E."/>
            <person name="Roest Crollius H."/>
            <person name="Montfort J."/>
            <person name="Robinson-Rechavi M."/>
            <person name="Bouchez O."/>
            <person name="Lampietro C."/>
            <person name="Lopez Roques C."/>
            <person name="Donnadieu C."/>
            <person name="Postlethwait J."/>
            <person name="Bobe J."/>
            <person name="Dillon D."/>
            <person name="Chandos A."/>
            <person name="von Hippel F."/>
            <person name="Guiguen Y."/>
        </authorList>
    </citation>
    <scope>NUCLEOTIDE SEQUENCE</scope>
    <source>
        <strain evidence="1">YG-Jan2019</strain>
    </source>
</reference>
<protein>
    <submittedName>
        <fullName evidence="1">Uncharacterized protein</fullName>
    </submittedName>
</protein>
<sequence>MERVLHGATVTPSATLRTTLIIVRSHTYVLLAVSARSSAVQPGTIACQEHIRGSYLIDEPIHNQEERAIYVYGSPSCVNNSSSRGVYHTCNVVDAAAEHAGAISLELKVTPSNPGTAVPPPPSSARALPHDS</sequence>
<gene>
    <name evidence="1" type="ORF">DPEC_G00291520</name>
</gene>